<keyword evidence="10" id="KW-1185">Reference proteome</keyword>
<evidence type="ECO:0000313" key="9">
    <source>
        <dbReference type="EMBL" id="ORC88283.1"/>
    </source>
</evidence>
<feature type="transmembrane region" description="Helical" evidence="7">
    <location>
        <begin position="351"/>
        <end position="370"/>
    </location>
</feature>
<evidence type="ECO:0000256" key="5">
    <source>
        <dbReference type="ARBA" id="ARBA00023136"/>
    </source>
</evidence>
<evidence type="ECO:0000256" key="4">
    <source>
        <dbReference type="ARBA" id="ARBA00022989"/>
    </source>
</evidence>
<dbReference type="GeneID" id="39986014"/>
<keyword evidence="4 7" id="KW-1133">Transmembrane helix</keyword>
<dbReference type="VEuPathDB" id="TriTrypDB:TM35_000171550"/>
<reference evidence="9 10" key="1">
    <citation type="submission" date="2017-03" db="EMBL/GenBank/DDBJ databases">
        <title>An alternative strategy for trypanosome survival in the mammalian bloodstream revealed through genome and transcriptome analysis of the ubiquitous bovine parasite Trypanosoma (Megatrypanum) theileri.</title>
        <authorList>
            <person name="Kelly S."/>
            <person name="Ivens A."/>
            <person name="Mott A."/>
            <person name="O'Neill E."/>
            <person name="Emms D."/>
            <person name="Macleod O."/>
            <person name="Voorheis P."/>
            <person name="Matthews J."/>
            <person name="Matthews K."/>
            <person name="Carrington M."/>
        </authorList>
    </citation>
    <scope>NUCLEOTIDE SEQUENCE [LARGE SCALE GENOMIC DNA]</scope>
    <source>
        <strain evidence="9">Edinburgh</strain>
    </source>
</reference>
<feature type="compositionally biased region" description="Polar residues" evidence="6">
    <location>
        <begin position="89"/>
        <end position="98"/>
    </location>
</feature>
<name>A0A1X0NUW8_9TRYP</name>
<dbReference type="GO" id="GO:0016020">
    <property type="term" value="C:membrane"/>
    <property type="evidence" value="ECO:0007669"/>
    <property type="project" value="UniProtKB-SubCell"/>
</dbReference>
<feature type="compositionally biased region" description="Low complexity" evidence="6">
    <location>
        <begin position="99"/>
        <end position="155"/>
    </location>
</feature>
<dbReference type="InterPro" id="IPR054549">
    <property type="entry name" value="UVB_sens_RUS_dom"/>
</dbReference>
<keyword evidence="3 7" id="KW-0812">Transmembrane</keyword>
<dbReference type="OrthoDB" id="364779at2759"/>
<evidence type="ECO:0000256" key="6">
    <source>
        <dbReference type="SAM" id="MobiDB-lite"/>
    </source>
</evidence>
<dbReference type="RefSeq" id="XP_028882349.1">
    <property type="nucleotide sequence ID" value="XM_029026234.1"/>
</dbReference>
<protein>
    <recommendedName>
        <fullName evidence="8">Protein root UVB sensitive/RUS domain-containing protein</fullName>
    </recommendedName>
</protein>
<evidence type="ECO:0000256" key="3">
    <source>
        <dbReference type="ARBA" id="ARBA00022692"/>
    </source>
</evidence>
<comment type="subcellular location">
    <subcellularLocation>
        <location evidence="1">Membrane</location>
    </subcellularLocation>
</comment>
<feature type="transmembrane region" description="Helical" evidence="7">
    <location>
        <begin position="376"/>
        <end position="396"/>
    </location>
</feature>
<keyword evidence="5 7" id="KW-0472">Membrane</keyword>
<dbReference type="EMBL" id="NBCO01000017">
    <property type="protein sequence ID" value="ORC88283.1"/>
    <property type="molecule type" value="Genomic_DNA"/>
</dbReference>
<evidence type="ECO:0000256" key="1">
    <source>
        <dbReference type="ARBA" id="ARBA00004370"/>
    </source>
</evidence>
<dbReference type="PANTHER" id="PTHR12770:SF31">
    <property type="entry name" value="RUS FAMILY MEMBER 1"/>
    <property type="match status" value="1"/>
</dbReference>
<accession>A0A1X0NUW8</accession>
<dbReference type="AlphaFoldDB" id="A0A1X0NUW8"/>
<evidence type="ECO:0000259" key="8">
    <source>
        <dbReference type="Pfam" id="PF04884"/>
    </source>
</evidence>
<organism evidence="9 10">
    <name type="scientific">Trypanosoma theileri</name>
    <dbReference type="NCBI Taxonomy" id="67003"/>
    <lineage>
        <taxon>Eukaryota</taxon>
        <taxon>Discoba</taxon>
        <taxon>Euglenozoa</taxon>
        <taxon>Kinetoplastea</taxon>
        <taxon>Metakinetoplastina</taxon>
        <taxon>Trypanosomatida</taxon>
        <taxon>Trypanosomatidae</taxon>
        <taxon>Trypanosoma</taxon>
    </lineage>
</organism>
<gene>
    <name evidence="9" type="ORF">TM35_000171550</name>
</gene>
<feature type="region of interest" description="Disordered" evidence="6">
    <location>
        <begin position="72"/>
        <end position="155"/>
    </location>
</feature>
<dbReference type="Proteomes" id="UP000192257">
    <property type="component" value="Unassembled WGS sequence"/>
</dbReference>
<comment type="similarity">
    <text evidence="2">Belongs to the RUS1 family.</text>
</comment>
<evidence type="ECO:0000313" key="10">
    <source>
        <dbReference type="Proteomes" id="UP000192257"/>
    </source>
</evidence>
<evidence type="ECO:0000256" key="2">
    <source>
        <dbReference type="ARBA" id="ARBA00007558"/>
    </source>
</evidence>
<dbReference type="PANTHER" id="PTHR12770">
    <property type="entry name" value="RUS1 FAMILY PROTEIN C16ORF58"/>
    <property type="match status" value="1"/>
</dbReference>
<feature type="domain" description="Protein root UVB sensitive/RUS" evidence="8">
    <location>
        <begin position="194"/>
        <end position="419"/>
    </location>
</feature>
<proteinExistence type="inferred from homology"/>
<evidence type="ECO:0000256" key="7">
    <source>
        <dbReference type="SAM" id="Phobius"/>
    </source>
</evidence>
<dbReference type="InterPro" id="IPR006968">
    <property type="entry name" value="RUS_fam"/>
</dbReference>
<sequence>MSTVPLSRHVVSRCVVPHHRGGTLLRSLHSTALCGTVMSTNTAVSTSSVRMSMMSRCMYQGRRFLVVPHTAAHPQSLENSDNTHHTQRVGRNNNGSIGSSVSKNIINNTTTTTTNTTTNNNISNISTSNNSKKNIDSNDNSESNKNSSSSSIKNNTDISKKLSTMGFSQCKRKFTWKDSETKPGVVRLVSSQEMSFLLRLRFFGMPQGYPNTCAVGFRRYFLLSMCSSSMSSFSSSIGYQSILNGFFLGSSPQLWMMKDLLPALAAAYMANRIISYENRPKFWFLMSVVMHNLSVLAEMVIPSLVPHHLLITAVVTSCMRQSASLMFLVTRACALQHFAVSNNLAELTKKFNSFGMVIYTIFTALGIAYTSVVTSLSAQLLTVLFCCGLNLVISYMSMSNIAFRVLNITTLSVVLREYVGKCGKHSRRIPTPEEVSRLIGVSMVDRGAVTTCNDRTCLLYVSPPVCKLRIRADRLNEDVVYVCKSEMFLLALWEPLGPLSLRESWLRWEAPHMWRRLFARSSAARREARIREKFRKRLVLLVHQDCDQLHLLTAYLLAYTALLYHSNTVSELCSFLRSCHNEQALWLHYARELRDSLHHVGWDVEQLSLDPPDFRLSNLHFARGLPFAAAKDQGLK</sequence>
<comment type="caution">
    <text evidence="9">The sequence shown here is derived from an EMBL/GenBank/DDBJ whole genome shotgun (WGS) entry which is preliminary data.</text>
</comment>
<dbReference type="Pfam" id="PF04884">
    <property type="entry name" value="UVB_sens_prot"/>
    <property type="match status" value="1"/>
</dbReference>